<dbReference type="SUPFAM" id="SSF52980">
    <property type="entry name" value="Restriction endonuclease-like"/>
    <property type="match status" value="1"/>
</dbReference>
<sequence length="308" mass="35919">MKTHLARTHPDSKDHDIEFDEPSHRYAVRGESRNYISATTMLKSFYEPFDPDRVIRMYGGGWRADPNHRYHGMTADEIKAQWETKRNCEATLGTLMHERIEVFYNRTDHALDSRLTPDINEGDDRELSPELQQFNTFHSDNRIVPYRTELRIYDPETRVAGSVDLLAFGRDDDELVIYDWKRSARDLSSAASNYGRACAPPLTHLADTPHTRYALQQNLYAYILRKYYRKRISRMYLVRLSPTITNYELIPLPNLRSEIELVLTCRRNYLQRLRRVKGVCVTGVLLMSLLVAIRKNGVGLVLPSPDRR</sequence>
<dbReference type="EMBL" id="LGRX02011948">
    <property type="protein sequence ID" value="KAK3268231.1"/>
    <property type="molecule type" value="Genomic_DNA"/>
</dbReference>
<dbReference type="InterPro" id="IPR011335">
    <property type="entry name" value="Restrct_endonuc-II-like"/>
</dbReference>
<dbReference type="EMBL" id="LGRX02005957">
    <property type="protein sequence ID" value="KAK3277713.1"/>
    <property type="molecule type" value="Genomic_DNA"/>
</dbReference>
<name>A0AAE0FVC6_9CHLO</name>
<accession>A0AAE0FVC6</accession>
<keyword evidence="6" id="KW-1185">Reference proteome</keyword>
<reference evidence="3 6" key="1">
    <citation type="journal article" date="2015" name="Genome Biol. Evol.">
        <title>Comparative Genomics of a Bacterivorous Green Alga Reveals Evolutionary Causalities and Consequences of Phago-Mixotrophic Mode of Nutrition.</title>
        <authorList>
            <person name="Burns J.A."/>
            <person name="Paasch A."/>
            <person name="Narechania A."/>
            <person name="Kim E."/>
        </authorList>
    </citation>
    <scope>NUCLEOTIDE SEQUENCE [LARGE SCALE GENOMIC DNA]</scope>
    <source>
        <strain evidence="3">PLY_AMNH</strain>
    </source>
</reference>
<organism evidence="3 6">
    <name type="scientific">Cymbomonas tetramitiformis</name>
    <dbReference type="NCBI Taxonomy" id="36881"/>
    <lineage>
        <taxon>Eukaryota</taxon>
        <taxon>Viridiplantae</taxon>
        <taxon>Chlorophyta</taxon>
        <taxon>Pyramimonadophyceae</taxon>
        <taxon>Pyramimonadales</taxon>
        <taxon>Pyramimonadaceae</taxon>
        <taxon>Cymbomonas</taxon>
    </lineage>
</organism>
<evidence type="ECO:0000313" key="4">
    <source>
        <dbReference type="EMBL" id="KAK3268231.1"/>
    </source>
</evidence>
<evidence type="ECO:0000313" key="6">
    <source>
        <dbReference type="Proteomes" id="UP001190700"/>
    </source>
</evidence>
<proteinExistence type="predicted"/>
<evidence type="ECO:0000259" key="1">
    <source>
        <dbReference type="Pfam" id="PF12705"/>
    </source>
</evidence>
<reference evidence="3" key="2">
    <citation type="submission" date="2023-06" db="EMBL/GenBank/DDBJ databases">
        <title>Long-read-based genome assembly of the green algal bacterivore Cymbomonas tetramitiformis.</title>
        <authorList>
            <person name="Gyaltshen Y."/>
            <person name="Rozenberg A."/>
            <person name="Paasch A."/>
            <person name="Burns J.A."/>
            <person name="Warring S."/>
            <person name="Larson R."/>
            <person name="Maurer-Alcala X."/>
            <person name="Dacks J."/>
            <person name="Kim E."/>
        </authorList>
    </citation>
    <scope>NUCLEOTIDE SEQUENCE</scope>
    <source>
        <strain evidence="3">PLY_AMNH</strain>
    </source>
</reference>
<gene>
    <name evidence="5" type="ORF">CYMTET_14296</name>
    <name evidence="4" type="ORF">CYMTET_23247</name>
    <name evidence="3" type="ORF">CYMTET_24630</name>
    <name evidence="2" type="ORF">CYMTET_49752</name>
</gene>
<protein>
    <recommendedName>
        <fullName evidence="1">PD-(D/E)XK endonuclease-like domain-containing protein</fullName>
    </recommendedName>
</protein>
<dbReference type="Pfam" id="PF12705">
    <property type="entry name" value="PDDEXK_1"/>
    <property type="match status" value="1"/>
</dbReference>
<dbReference type="Gene3D" id="3.90.320.10">
    <property type="match status" value="1"/>
</dbReference>
<evidence type="ECO:0000313" key="2">
    <source>
        <dbReference type="EMBL" id="KAK3240390.1"/>
    </source>
</evidence>
<dbReference type="EMBL" id="LGRX02033657">
    <property type="protein sequence ID" value="KAK3240390.1"/>
    <property type="molecule type" value="Genomic_DNA"/>
</dbReference>
<dbReference type="InterPro" id="IPR011604">
    <property type="entry name" value="PDDEXK-like_dom_sf"/>
</dbReference>
<feature type="domain" description="PD-(D/E)XK endonuclease-like" evidence="1">
    <location>
        <begin position="88"/>
        <end position="240"/>
    </location>
</feature>
<evidence type="ECO:0000313" key="5">
    <source>
        <dbReference type="EMBL" id="KAK3277713.1"/>
    </source>
</evidence>
<dbReference type="EMBL" id="LGRX02012838">
    <property type="protein sequence ID" value="KAK3266771.1"/>
    <property type="molecule type" value="Genomic_DNA"/>
</dbReference>
<evidence type="ECO:0000313" key="3">
    <source>
        <dbReference type="EMBL" id="KAK3266771.1"/>
    </source>
</evidence>
<dbReference type="GO" id="GO:0006281">
    <property type="term" value="P:DNA repair"/>
    <property type="evidence" value="ECO:0007669"/>
    <property type="project" value="UniProtKB-ARBA"/>
</dbReference>
<dbReference type="AlphaFoldDB" id="A0AAE0FVC6"/>
<dbReference type="Proteomes" id="UP001190700">
    <property type="component" value="Unassembled WGS sequence"/>
</dbReference>
<dbReference type="InterPro" id="IPR038726">
    <property type="entry name" value="PDDEXK_AddAB-type"/>
</dbReference>
<comment type="caution">
    <text evidence="3">The sequence shown here is derived from an EMBL/GenBank/DDBJ whole genome shotgun (WGS) entry which is preliminary data.</text>
</comment>